<reference evidence="4 5" key="1">
    <citation type="submission" date="2014-08" db="EMBL/GenBank/DDBJ databases">
        <title>Porphyromonas gingivicanis strain:COT-022_OH1391 Genome sequencing.</title>
        <authorList>
            <person name="Wallis C."/>
            <person name="Deusch O."/>
            <person name="O'Flynn C."/>
            <person name="Davis I."/>
            <person name="Jospin G."/>
            <person name="Darling A.E."/>
            <person name="Coil D.A."/>
            <person name="Alexiev A."/>
            <person name="Horsfall A."/>
            <person name="Kirkwood N."/>
            <person name="Harris S."/>
            <person name="Eisen J.A."/>
        </authorList>
    </citation>
    <scope>NUCLEOTIDE SEQUENCE [LARGE SCALE GENOMIC DNA]</scope>
    <source>
        <strain evidence="5">COT-022 OH1391</strain>
    </source>
</reference>
<evidence type="ECO:0000256" key="1">
    <source>
        <dbReference type="ARBA" id="ARBA00022737"/>
    </source>
</evidence>
<evidence type="ECO:0000313" key="5">
    <source>
        <dbReference type="Proteomes" id="UP000030134"/>
    </source>
</evidence>
<dbReference type="Pfam" id="PF13174">
    <property type="entry name" value="TPR_6"/>
    <property type="match status" value="2"/>
</dbReference>
<dbReference type="Proteomes" id="UP000030134">
    <property type="component" value="Unassembled WGS sequence"/>
</dbReference>
<dbReference type="SUPFAM" id="SSF81901">
    <property type="entry name" value="HCP-like"/>
    <property type="match status" value="1"/>
</dbReference>
<dbReference type="Pfam" id="PF13432">
    <property type="entry name" value="TPR_16"/>
    <property type="match status" value="1"/>
</dbReference>
<dbReference type="InterPro" id="IPR011990">
    <property type="entry name" value="TPR-like_helical_dom_sf"/>
</dbReference>
<dbReference type="PROSITE" id="PS50005">
    <property type="entry name" value="TPR"/>
    <property type="match status" value="2"/>
</dbReference>
<dbReference type="SMART" id="SM00028">
    <property type="entry name" value="TPR"/>
    <property type="match status" value="10"/>
</dbReference>
<keyword evidence="5" id="KW-1185">Reference proteome</keyword>
<dbReference type="AlphaFoldDB" id="A0A0A2G227"/>
<dbReference type="PANTHER" id="PTHR45586">
    <property type="entry name" value="TPR REPEAT-CONTAINING PROTEIN PA4667"/>
    <property type="match status" value="1"/>
</dbReference>
<name>A0A0A2G227_9PORP</name>
<keyword evidence="1" id="KW-0677">Repeat</keyword>
<proteinExistence type="predicted"/>
<evidence type="ECO:0000256" key="2">
    <source>
        <dbReference type="ARBA" id="ARBA00022803"/>
    </source>
</evidence>
<dbReference type="InterPro" id="IPR019734">
    <property type="entry name" value="TPR_rpt"/>
</dbReference>
<dbReference type="InterPro" id="IPR051012">
    <property type="entry name" value="CellSynth/LPSAsmb/PSIAsmb"/>
</dbReference>
<keyword evidence="2 3" id="KW-0802">TPR repeat</keyword>
<dbReference type="STRING" id="266762.HQ36_07125"/>
<feature type="repeat" description="TPR" evidence="3">
    <location>
        <begin position="536"/>
        <end position="569"/>
    </location>
</feature>
<dbReference type="SUPFAM" id="SSF48452">
    <property type="entry name" value="TPR-like"/>
    <property type="match status" value="2"/>
</dbReference>
<accession>A0A0A2G227</accession>
<dbReference type="PANTHER" id="PTHR45586:SF1">
    <property type="entry name" value="LIPOPOLYSACCHARIDE ASSEMBLY PROTEIN B"/>
    <property type="match status" value="1"/>
</dbReference>
<evidence type="ECO:0000256" key="3">
    <source>
        <dbReference type="PROSITE-ProRule" id="PRU00339"/>
    </source>
</evidence>
<dbReference type="eggNOG" id="COG0457">
    <property type="taxonomic scope" value="Bacteria"/>
</dbReference>
<evidence type="ECO:0000313" key="4">
    <source>
        <dbReference type="EMBL" id="KGN97328.1"/>
    </source>
</evidence>
<dbReference type="EMBL" id="JQZW01000013">
    <property type="protein sequence ID" value="KGN97328.1"/>
    <property type="molecule type" value="Genomic_DNA"/>
</dbReference>
<dbReference type="eggNOG" id="COG2956">
    <property type="taxonomic scope" value="Bacteria"/>
</dbReference>
<feature type="repeat" description="TPR" evidence="3">
    <location>
        <begin position="275"/>
        <end position="308"/>
    </location>
</feature>
<dbReference type="Gene3D" id="1.25.40.10">
    <property type="entry name" value="Tetratricopeptide repeat domain"/>
    <property type="match status" value="5"/>
</dbReference>
<dbReference type="eggNOG" id="COG1729">
    <property type="taxonomic scope" value="Bacteria"/>
</dbReference>
<protein>
    <submittedName>
        <fullName evidence="4">Uncharacterized protein</fullName>
    </submittedName>
</protein>
<comment type="caution">
    <text evidence="4">The sequence shown here is derived from an EMBL/GenBank/DDBJ whole genome shotgun (WGS) entry which is preliminary data.</text>
</comment>
<dbReference type="Pfam" id="PF14559">
    <property type="entry name" value="TPR_19"/>
    <property type="match status" value="1"/>
</dbReference>
<organism evidence="4 5">
    <name type="scientific">Porphyromonas gingivicanis</name>
    <dbReference type="NCBI Taxonomy" id="266762"/>
    <lineage>
        <taxon>Bacteria</taxon>
        <taxon>Pseudomonadati</taxon>
        <taxon>Bacteroidota</taxon>
        <taxon>Bacteroidia</taxon>
        <taxon>Bacteroidales</taxon>
        <taxon>Porphyromonadaceae</taxon>
        <taxon>Porphyromonas</taxon>
    </lineage>
</organism>
<gene>
    <name evidence="4" type="ORF">HQ36_07125</name>
</gene>
<sequence>MIVSLDVMQVLPSMDNNFATRETSFIGLKAMNKKKIIVSSLGALLALPIFSQNITSPHQIRSQEEQILLLNHVYSSRAHYQKAPYAFRTEYMPLAHRAYDKAKGYYSVGYHLAEQALEHFIKEYPTESRKSVATLYRSALYMRKGDFNRARYHLEKMDEMALSAEEKTEWQVRLAYALLKTNRKEGNIADLFAQASTSHNHWGRVASFYVGSELIAQGKLKEAEQIYKSLLNYEDLEPDARIGLAAIDYFEGNYEQAVATIASVERRSPKMASHSALLQIAGNAFYRLGDAPNTIRYFERLASLNPSHLSSEDWLLLGAAYIENADLETSISPLLKASVGKNFAAQVANLYLGRARRDLGRYTESITSYEIASSEGVDPAIRETAMYEMALVMRSSGQSNFGQDVRIAEQFLTLFPSSKHVKTMERFLTEFYLSNSNYATSLASIERVKSTSPAIREATQYVLNHLALEALSKGNISSAKGFIARAQHNPVSKLYQSESLFIEAEIAFAEGRYDGAVAPLKEFVQNYAQYQSQNVPEAQYRLGYAFFNSARLDEAAKHFNAYLKLEDKDLLRKSDASARWADCRYAKNALEDALQGYEQAVNLAPQKSSYALFRSAEIYGLRKNYTRQVETLDRLVKLFPDHAVVSKALFEKGRALLFSGNTSMAERTFTSTFQQFGSTESGRLAQLQLALLYYNTQRSDAALEAYATLMQKYPRSAEASIAFSNLKSMCVEMGRMDYIDRVVSASKGAFSLSDNETRALQFQTAEAEYRRNPERAIGLLEAFIARYSNGSDVLKSQKYLADISYQKGDEEQAYSLYEKVVSAQKELPESLQLSSISRLATLQKKKGEYHKAYKTYTQLYSVATEQSLRLMAAEEATYMAFLGEQYKEGIDGATEVLKTFSGENVERLRLYRAHCYNALGKSDLAREEYKSLSKNTDKEVGAEALVSYAKVLSQSPSLRKEAKKILNQFIERGTPYEYWLASGIILLSDIYRLEGDAITADQYLESLRTNYPHQKDNILEEVNKRLSDSTSSN</sequence>